<dbReference type="AlphaFoldDB" id="A0A1I2GA49"/>
<keyword evidence="1" id="KW-0812">Transmembrane</keyword>
<dbReference type="PANTHER" id="PTHR30188">
    <property type="entry name" value="ABC TRANSPORTER PERMEASE PROTEIN-RELATED"/>
    <property type="match status" value="1"/>
</dbReference>
<dbReference type="InterPro" id="IPR002645">
    <property type="entry name" value="STAS_dom"/>
</dbReference>
<keyword evidence="1" id="KW-0997">Cell inner membrane</keyword>
<gene>
    <name evidence="3" type="ORF">SAMN02799615_02571</name>
</gene>
<protein>
    <submittedName>
        <fullName evidence="3">Phospholipid/cholesterol/gamma-HCH transport system permease protein</fullName>
    </submittedName>
</protein>
<dbReference type="InterPro" id="IPR030802">
    <property type="entry name" value="Permease_MalE"/>
</dbReference>
<comment type="subcellular location">
    <subcellularLocation>
        <location evidence="1">Cell inner membrane</location>
        <topology evidence="1">Multi-pass membrane protein</topology>
    </subcellularLocation>
</comment>
<organism evidence="3 4">
    <name type="scientific">Dyella marensis</name>
    <dbReference type="NCBI Taxonomy" id="500610"/>
    <lineage>
        <taxon>Bacteria</taxon>
        <taxon>Pseudomonadati</taxon>
        <taxon>Pseudomonadota</taxon>
        <taxon>Gammaproteobacteria</taxon>
        <taxon>Lysobacterales</taxon>
        <taxon>Rhodanobacteraceae</taxon>
        <taxon>Dyella</taxon>
    </lineage>
</organism>
<keyword evidence="1" id="KW-1003">Cell membrane</keyword>
<feature type="transmembrane region" description="Helical" evidence="1">
    <location>
        <begin position="318"/>
        <end position="338"/>
    </location>
</feature>
<dbReference type="RefSeq" id="WP_026635572.1">
    <property type="nucleotide sequence ID" value="NZ_FONH01000008.1"/>
</dbReference>
<evidence type="ECO:0000259" key="2">
    <source>
        <dbReference type="PROSITE" id="PS50801"/>
    </source>
</evidence>
<evidence type="ECO:0000313" key="4">
    <source>
        <dbReference type="Proteomes" id="UP000199477"/>
    </source>
</evidence>
<dbReference type="GO" id="GO:0005548">
    <property type="term" value="F:phospholipid transporter activity"/>
    <property type="evidence" value="ECO:0007669"/>
    <property type="project" value="TreeGrafter"/>
</dbReference>
<comment type="similarity">
    <text evidence="1">Belongs to the MlaE permease family.</text>
</comment>
<keyword evidence="4" id="KW-1185">Reference proteome</keyword>
<proteinExistence type="inferred from homology"/>
<dbReference type="Proteomes" id="UP000199477">
    <property type="component" value="Unassembled WGS sequence"/>
</dbReference>
<dbReference type="GO" id="GO:0043190">
    <property type="term" value="C:ATP-binding cassette (ABC) transporter complex"/>
    <property type="evidence" value="ECO:0007669"/>
    <property type="project" value="InterPro"/>
</dbReference>
<evidence type="ECO:0000313" key="3">
    <source>
        <dbReference type="EMBL" id="SFF14604.1"/>
    </source>
</evidence>
<sequence length="381" mass="40570">MSPSTATGSAELDASSQPPQLRISGDWTLAHYADLERRVETLAAPLPQGTRIDLAALAALDTAGASLLVRLLGPDRIAELAQADGLPPARRALLDTVGKALDAYRIPAKARRRRSAVVEVLARIGRAMDSVWRQQLQLLGFIGMTLEALARGILHPRRWRVTSLVAHVEQTGLDAVPIVALLTFMVGAVVAFLGSTVLADFGATIYTVDLIAFSFLREFGVLLTAILMAGRTASAFTAQIGSMKANEEIDAIRALGLDPLELLVLPRVLALLVSLPMLTFLAMICGLLGGAVVCALTLDISPTMFLTLFKADIGVRHFLVGLSKAPVFAFLIAVIGCLEGFKVSGSAQSVGEHTTSSVVQSIFVVILLDAVAALFFMEMDW</sequence>
<keyword evidence="1" id="KW-0472">Membrane</keyword>
<evidence type="ECO:0000256" key="1">
    <source>
        <dbReference type="RuleBase" id="RU362044"/>
    </source>
</evidence>
<reference evidence="4" key="1">
    <citation type="submission" date="2016-10" db="EMBL/GenBank/DDBJ databases">
        <authorList>
            <person name="Varghese N."/>
            <person name="Submissions S."/>
        </authorList>
    </citation>
    <scope>NUCLEOTIDE SEQUENCE [LARGE SCALE GENOMIC DNA]</scope>
    <source>
        <strain evidence="4">UNC178MFTsu3.1</strain>
    </source>
</reference>
<dbReference type="PANTHER" id="PTHR30188:SF3">
    <property type="entry name" value="ABC TRANSPORTER PERMEASE"/>
    <property type="match status" value="1"/>
</dbReference>
<comment type="caution">
    <text evidence="1">Lacks conserved residue(s) required for the propagation of feature annotation.</text>
</comment>
<dbReference type="NCBIfam" id="TIGR00056">
    <property type="entry name" value="MlaE family lipid ABC transporter permease subunit"/>
    <property type="match status" value="1"/>
</dbReference>
<dbReference type="STRING" id="500610.SAMN02799615_02571"/>
<dbReference type="InterPro" id="IPR003453">
    <property type="entry name" value="ABC_MlaE_roteobac"/>
</dbReference>
<feature type="transmembrane region" description="Helical" evidence="1">
    <location>
        <begin position="268"/>
        <end position="298"/>
    </location>
</feature>
<feature type="domain" description="STAS" evidence="2">
    <location>
        <begin position="21"/>
        <end position="71"/>
    </location>
</feature>
<dbReference type="PROSITE" id="PS50801">
    <property type="entry name" value="STAS"/>
    <property type="match status" value="1"/>
</dbReference>
<feature type="transmembrane region" description="Helical" evidence="1">
    <location>
        <begin position="175"/>
        <end position="198"/>
    </location>
</feature>
<accession>A0A1I2GA49</accession>
<keyword evidence="1" id="KW-1133">Transmembrane helix</keyword>
<name>A0A1I2GA49_9GAMM</name>
<dbReference type="Pfam" id="PF02405">
    <property type="entry name" value="MlaE"/>
    <property type="match status" value="1"/>
</dbReference>
<dbReference type="EMBL" id="FONH01000008">
    <property type="protein sequence ID" value="SFF14604.1"/>
    <property type="molecule type" value="Genomic_DNA"/>
</dbReference>
<feature type="transmembrane region" description="Helical" evidence="1">
    <location>
        <begin position="358"/>
        <end position="377"/>
    </location>
</feature>